<evidence type="ECO:0000313" key="3">
    <source>
        <dbReference type="Proteomes" id="UP001604336"/>
    </source>
</evidence>
<dbReference type="Proteomes" id="UP001604336">
    <property type="component" value="Unassembled WGS sequence"/>
</dbReference>
<feature type="compositionally biased region" description="Polar residues" evidence="1">
    <location>
        <begin position="66"/>
        <end position="75"/>
    </location>
</feature>
<dbReference type="AlphaFoldDB" id="A0ABD1Q5Q9"/>
<protein>
    <submittedName>
        <fullName evidence="2">Splicing factor 3B subunit</fullName>
    </submittedName>
</protein>
<name>A0ABD1Q5Q9_9LAMI</name>
<feature type="region of interest" description="Disordered" evidence="1">
    <location>
        <begin position="1"/>
        <end position="75"/>
    </location>
</feature>
<comment type="caution">
    <text evidence="2">The sequence shown here is derived from an EMBL/GenBank/DDBJ whole genome shotgun (WGS) entry which is preliminary data.</text>
</comment>
<proteinExistence type="predicted"/>
<dbReference type="EMBL" id="JBFOLK010000012">
    <property type="protein sequence ID" value="KAL2471522.1"/>
    <property type="molecule type" value="Genomic_DNA"/>
</dbReference>
<accession>A0ABD1Q5Q9</accession>
<sequence>MAMGQIKLFFSRHGDLKSQNPSNSAVKKSRESELRRRRRKQKKNTKASQDTVAGDDSDTAAEDVNGTANDSSIENSDPQKVLLRFLFFNFDVMLRDSKDNLHQTSKKEERRSVHGCWHQYNIQMRDEMN</sequence>
<evidence type="ECO:0000313" key="2">
    <source>
        <dbReference type="EMBL" id="KAL2471522.1"/>
    </source>
</evidence>
<feature type="compositionally biased region" description="Basic residues" evidence="1">
    <location>
        <begin position="35"/>
        <end position="45"/>
    </location>
</feature>
<keyword evidence="3" id="KW-1185">Reference proteome</keyword>
<organism evidence="2 3">
    <name type="scientific">Abeliophyllum distichum</name>
    <dbReference type="NCBI Taxonomy" id="126358"/>
    <lineage>
        <taxon>Eukaryota</taxon>
        <taxon>Viridiplantae</taxon>
        <taxon>Streptophyta</taxon>
        <taxon>Embryophyta</taxon>
        <taxon>Tracheophyta</taxon>
        <taxon>Spermatophyta</taxon>
        <taxon>Magnoliopsida</taxon>
        <taxon>eudicotyledons</taxon>
        <taxon>Gunneridae</taxon>
        <taxon>Pentapetalae</taxon>
        <taxon>asterids</taxon>
        <taxon>lamiids</taxon>
        <taxon>Lamiales</taxon>
        <taxon>Oleaceae</taxon>
        <taxon>Forsythieae</taxon>
        <taxon>Abeliophyllum</taxon>
    </lineage>
</organism>
<evidence type="ECO:0000256" key="1">
    <source>
        <dbReference type="SAM" id="MobiDB-lite"/>
    </source>
</evidence>
<feature type="compositionally biased region" description="Polar residues" evidence="1">
    <location>
        <begin position="17"/>
        <end position="26"/>
    </location>
</feature>
<gene>
    <name evidence="2" type="ORF">Adt_39658</name>
</gene>
<reference evidence="3" key="1">
    <citation type="submission" date="2024-07" db="EMBL/GenBank/DDBJ databases">
        <title>Two chromosome-level genome assemblies of Korean endemic species Abeliophyllum distichum and Forsythia ovata (Oleaceae).</title>
        <authorList>
            <person name="Jang H."/>
        </authorList>
    </citation>
    <scope>NUCLEOTIDE SEQUENCE [LARGE SCALE GENOMIC DNA]</scope>
</reference>